<evidence type="ECO:0000256" key="2">
    <source>
        <dbReference type="ARBA" id="ARBA00022692"/>
    </source>
</evidence>
<accession>A0A6J4LRR5</accession>
<gene>
    <name evidence="7" type="ORF">AVDCRST_MAG46-1936</name>
</gene>
<feature type="domain" description="DUF1232" evidence="6">
    <location>
        <begin position="64"/>
        <end position="99"/>
    </location>
</feature>
<evidence type="ECO:0000259" key="6">
    <source>
        <dbReference type="Pfam" id="PF06803"/>
    </source>
</evidence>
<keyword evidence="3 5" id="KW-1133">Transmembrane helix</keyword>
<evidence type="ECO:0000256" key="1">
    <source>
        <dbReference type="ARBA" id="ARBA00004127"/>
    </source>
</evidence>
<sequence length="135" mass="14546">MDGWQHILLGLLGVIALSYAVLLGVLLLARPPGVDLRQAARLVPDVARLVPRLARDRTLPRGVRLELWLLLGYLVCPIDLVPDVLPVIGWADDVILVLLVLRSVVRRAGAASLERHWPGSAPGLAALRQLAGVPA</sequence>
<evidence type="ECO:0000313" key="7">
    <source>
        <dbReference type="EMBL" id="CAA9339783.1"/>
    </source>
</evidence>
<reference evidence="7" key="1">
    <citation type="submission" date="2020-02" db="EMBL/GenBank/DDBJ databases">
        <authorList>
            <person name="Meier V. D."/>
        </authorList>
    </citation>
    <scope>NUCLEOTIDE SEQUENCE</scope>
    <source>
        <strain evidence="7">AVDCRST_MAG46</strain>
    </source>
</reference>
<name>A0A6J4LRR5_9ACTN</name>
<proteinExistence type="predicted"/>
<evidence type="ECO:0000256" key="3">
    <source>
        <dbReference type="ARBA" id="ARBA00022989"/>
    </source>
</evidence>
<keyword evidence="4 5" id="KW-0472">Membrane</keyword>
<dbReference type="AlphaFoldDB" id="A0A6J4LRR5"/>
<evidence type="ECO:0000256" key="4">
    <source>
        <dbReference type="ARBA" id="ARBA00023136"/>
    </source>
</evidence>
<dbReference type="EMBL" id="CADCUD010000123">
    <property type="protein sequence ID" value="CAA9339783.1"/>
    <property type="molecule type" value="Genomic_DNA"/>
</dbReference>
<keyword evidence="2 5" id="KW-0812">Transmembrane</keyword>
<evidence type="ECO:0000256" key="5">
    <source>
        <dbReference type="SAM" id="Phobius"/>
    </source>
</evidence>
<feature type="transmembrane region" description="Helical" evidence="5">
    <location>
        <begin position="6"/>
        <end position="29"/>
    </location>
</feature>
<comment type="subcellular location">
    <subcellularLocation>
        <location evidence="1">Endomembrane system</location>
        <topology evidence="1">Multi-pass membrane protein</topology>
    </subcellularLocation>
</comment>
<organism evidence="7">
    <name type="scientific">uncultured Nocardioidaceae bacterium</name>
    <dbReference type="NCBI Taxonomy" id="253824"/>
    <lineage>
        <taxon>Bacteria</taxon>
        <taxon>Bacillati</taxon>
        <taxon>Actinomycetota</taxon>
        <taxon>Actinomycetes</taxon>
        <taxon>Propionibacteriales</taxon>
        <taxon>Nocardioidaceae</taxon>
        <taxon>environmental samples</taxon>
    </lineage>
</organism>
<protein>
    <recommendedName>
        <fullName evidence="6">DUF1232 domain-containing protein</fullName>
    </recommendedName>
</protein>
<dbReference type="Pfam" id="PF06803">
    <property type="entry name" value="DUF1232"/>
    <property type="match status" value="1"/>
</dbReference>
<dbReference type="InterPro" id="IPR010652">
    <property type="entry name" value="DUF1232"/>
</dbReference>
<dbReference type="GO" id="GO:0012505">
    <property type="term" value="C:endomembrane system"/>
    <property type="evidence" value="ECO:0007669"/>
    <property type="project" value="UniProtKB-SubCell"/>
</dbReference>